<protein>
    <submittedName>
        <fullName evidence="1">Uncharacterized protein</fullName>
    </submittedName>
</protein>
<evidence type="ECO:0000313" key="1">
    <source>
        <dbReference type="EMBL" id="RRO09900.1"/>
    </source>
</evidence>
<keyword evidence="2" id="KW-1185">Reference proteome</keyword>
<gene>
    <name evidence="1" type="ORF">DMB85_006850</name>
</gene>
<proteinExistence type="predicted"/>
<reference evidence="1" key="1">
    <citation type="submission" date="2018-11" db="EMBL/GenBank/DDBJ databases">
        <title>Draft genome sequences of proposed Pectobacterium aquaticum sp. nov. isolated in France from fresh water.</title>
        <authorList>
            <person name="Pedron J."/>
            <person name="Barny M.A."/>
        </authorList>
    </citation>
    <scope>NUCLEOTIDE SEQUENCE [LARGE SCALE GENOMIC DNA]</scope>
    <source>
        <strain evidence="1">A35-S23-M15</strain>
    </source>
</reference>
<sequence>MNDIIKDVLSSSIALGIIAFVCKLILNHMDKRGIESYKSKLKFEGEIIAKNIEREHVLKKEQSTELGRWSLTLLSSVNGLIGRLEHLNKNQSLLSDEYYNVSTRYYLCQFLCWANLFRMDRDASVISPVNNEILIGDLLKNVSIVLRDNNFGFPLIRSLEQKYIGESLIVNDGCMTYKEFVDKGVLDDNDVLNKFIDALLDNSGNRGLYINELINKLTELRDHFRNILLLN</sequence>
<comment type="caution">
    <text evidence="1">The sequence shown here is derived from an EMBL/GenBank/DDBJ whole genome shotgun (WGS) entry which is preliminary data.</text>
</comment>
<accession>A0A426J9E0</accession>
<organism evidence="1 2">
    <name type="scientific">Pectobacterium aquaticum</name>
    <dbReference type="NCBI Taxonomy" id="2204145"/>
    <lineage>
        <taxon>Bacteria</taxon>
        <taxon>Pseudomonadati</taxon>
        <taxon>Pseudomonadota</taxon>
        <taxon>Gammaproteobacteria</taxon>
        <taxon>Enterobacterales</taxon>
        <taxon>Pectobacteriaceae</taxon>
        <taxon>Pectobacterium</taxon>
    </lineage>
</organism>
<evidence type="ECO:0000313" key="2">
    <source>
        <dbReference type="Proteomes" id="UP000256817"/>
    </source>
</evidence>
<dbReference type="RefSeq" id="WP_116237761.1">
    <property type="nucleotide sequence ID" value="NZ_QHJW02000014.1"/>
</dbReference>
<dbReference type="EMBL" id="QHJW02000014">
    <property type="protein sequence ID" value="RRO09900.1"/>
    <property type="molecule type" value="Genomic_DNA"/>
</dbReference>
<dbReference type="Proteomes" id="UP000256817">
    <property type="component" value="Unassembled WGS sequence"/>
</dbReference>
<name>A0A426J9E0_9GAMM</name>